<dbReference type="InterPro" id="IPR001680">
    <property type="entry name" value="WD40_rpt"/>
</dbReference>
<dbReference type="PROSITE" id="PS50294">
    <property type="entry name" value="WD_REPEATS_REGION"/>
    <property type="match status" value="2"/>
</dbReference>
<accession>A0A834R2M7</accession>
<reference evidence="6" key="1">
    <citation type="journal article" date="2020" name="PLoS Negl. Trop. Dis.">
        <title>High-quality nuclear genome for Sarcoptes scabiei-A critical resource for a neglected parasite.</title>
        <authorList>
            <person name="Korhonen P.K."/>
            <person name="Gasser R.B."/>
            <person name="Ma G."/>
            <person name="Wang T."/>
            <person name="Stroehlein A.J."/>
            <person name="Young N.D."/>
            <person name="Ang C.S."/>
            <person name="Fernando D.D."/>
            <person name="Lu H.C."/>
            <person name="Taylor S."/>
            <person name="Reynolds S.L."/>
            <person name="Mofiz E."/>
            <person name="Najaraj S.H."/>
            <person name="Gowda H."/>
            <person name="Madugundu A."/>
            <person name="Renuse S."/>
            <person name="Holt D."/>
            <person name="Pandey A."/>
            <person name="Papenfuss A.T."/>
            <person name="Fischer K."/>
        </authorList>
    </citation>
    <scope>NUCLEOTIDE SEQUENCE [LARGE SCALE GENOMIC DNA]</scope>
</reference>
<dbReference type="EMBL" id="WVUK01000065">
    <property type="protein sequence ID" value="KAF7488876.1"/>
    <property type="molecule type" value="Genomic_DNA"/>
</dbReference>
<keyword evidence="6" id="KW-1185">Reference proteome</keyword>
<keyword evidence="1 3" id="KW-0853">WD repeat</keyword>
<protein>
    <submittedName>
        <fullName evidence="4">WD repeat-containing protein 13</fullName>
    </submittedName>
</protein>
<sequence length="476" mass="54495">MTTINRINQITDSTIFWQHIIAMDVYFQSARFQCNHLKNLYIKRRNQLFRDLSKFDLNPIRRQYYRIRQMILSEKFQQQKNLNKSFESNHKRNNSDSSFQSFIYDDLATYSNSFDPNLQTIDRRITTKNLLTSNDQIARCLSTSITYNDSYSFSGVHHIFDQHKEAVNFIKFANNNPFLICFASNDRTLSICQLSPLPSTILYVLRGHCGPVNAFEWSQSNDLIVSCSDDATLKLWSTANGNCLRTFKDPEKSSLLICTFHPNNNNIIFTGNSNGIVKILNLSTGIYSKNSISIGDGPIHSLCFRSDGDSLWVGDHKGYISTFHFEMEHCRLNLINKVIIVPGCPITSLTTTKQIDSDLLLANCSCNAVVLFKSISNKRLEFLKCFPIKHQNHLYQIKSSFCSNTTKNGEDICIMTGSEDTCIYFYVFETKNKCKCVNKLQGHSAPVLDVCFNFDESLLASADAKGNIIIWKRELR</sequence>
<evidence type="ECO:0000256" key="2">
    <source>
        <dbReference type="ARBA" id="ARBA00022737"/>
    </source>
</evidence>
<feature type="repeat" description="WD" evidence="3">
    <location>
        <begin position="205"/>
        <end position="246"/>
    </location>
</feature>
<dbReference type="AlphaFoldDB" id="A0A834R2M7"/>
<dbReference type="SMART" id="SM00320">
    <property type="entry name" value="WD40"/>
    <property type="match status" value="5"/>
</dbReference>
<dbReference type="PANTHER" id="PTHR22838">
    <property type="entry name" value="WD REPEAT PROTEIN 26-RELATED"/>
    <property type="match status" value="1"/>
</dbReference>
<evidence type="ECO:0000313" key="6">
    <source>
        <dbReference type="Proteomes" id="UP000070412"/>
    </source>
</evidence>
<dbReference type="Pfam" id="PF00400">
    <property type="entry name" value="WD40"/>
    <property type="match status" value="3"/>
</dbReference>
<dbReference type="SUPFAM" id="SSF50978">
    <property type="entry name" value="WD40 repeat-like"/>
    <property type="match status" value="1"/>
</dbReference>
<reference evidence="5" key="3">
    <citation type="submission" date="2022-06" db="UniProtKB">
        <authorList>
            <consortium name="EnsemblMetazoa"/>
        </authorList>
    </citation>
    <scope>IDENTIFICATION</scope>
</reference>
<dbReference type="OrthoDB" id="1932312at2759"/>
<dbReference type="EnsemblMetazoa" id="SSS_8343s_mrna">
    <property type="protein sequence ID" value="KAF7488876.1"/>
    <property type="gene ID" value="SSS_8343"/>
</dbReference>
<reference evidence="4" key="2">
    <citation type="submission" date="2020-01" db="EMBL/GenBank/DDBJ databases">
        <authorList>
            <person name="Korhonen P.K.K."/>
            <person name="Guangxu M.G."/>
            <person name="Wang T.W."/>
            <person name="Stroehlein A.J.S."/>
            <person name="Young N.D."/>
            <person name="Ang C.-S.A."/>
            <person name="Fernando D.W.F."/>
            <person name="Lu H.L."/>
            <person name="Taylor S.T."/>
            <person name="Ehtesham M.E.M."/>
            <person name="Najaraj S.H.N."/>
            <person name="Harsha G.H.G."/>
            <person name="Madugundu A.M."/>
            <person name="Renuse S.R."/>
            <person name="Holt D.H."/>
            <person name="Pandey A.P."/>
            <person name="Papenfuss A.P."/>
            <person name="Gasser R.B.G."/>
            <person name="Fischer K.F."/>
        </authorList>
    </citation>
    <scope>NUCLEOTIDE SEQUENCE</scope>
    <source>
        <strain evidence="4">SSS_KF_BRIS2020</strain>
    </source>
</reference>
<dbReference type="GO" id="GO:0005634">
    <property type="term" value="C:nucleus"/>
    <property type="evidence" value="ECO:0007669"/>
    <property type="project" value="TreeGrafter"/>
</dbReference>
<organism evidence="4">
    <name type="scientific">Sarcoptes scabiei</name>
    <name type="common">Itch mite</name>
    <name type="synonym">Acarus scabiei</name>
    <dbReference type="NCBI Taxonomy" id="52283"/>
    <lineage>
        <taxon>Eukaryota</taxon>
        <taxon>Metazoa</taxon>
        <taxon>Ecdysozoa</taxon>
        <taxon>Arthropoda</taxon>
        <taxon>Chelicerata</taxon>
        <taxon>Arachnida</taxon>
        <taxon>Acari</taxon>
        <taxon>Acariformes</taxon>
        <taxon>Sarcoptiformes</taxon>
        <taxon>Astigmata</taxon>
        <taxon>Psoroptidia</taxon>
        <taxon>Sarcoptoidea</taxon>
        <taxon>Sarcoptidae</taxon>
        <taxon>Sarcoptinae</taxon>
        <taxon>Sarcoptes</taxon>
    </lineage>
</organism>
<dbReference type="GO" id="GO:1990841">
    <property type="term" value="F:promoter-specific chromatin binding"/>
    <property type="evidence" value="ECO:0007669"/>
    <property type="project" value="TreeGrafter"/>
</dbReference>
<keyword evidence="2" id="KW-0677">Repeat</keyword>
<dbReference type="PANTHER" id="PTHR22838:SF4">
    <property type="entry name" value="WD REPEAT-CONTAINING PROTEIN 13"/>
    <property type="match status" value="1"/>
</dbReference>
<dbReference type="InterPro" id="IPR015943">
    <property type="entry name" value="WD40/YVTN_repeat-like_dom_sf"/>
</dbReference>
<dbReference type="Proteomes" id="UP000070412">
    <property type="component" value="Unassembled WGS sequence"/>
</dbReference>
<dbReference type="PROSITE" id="PS50082">
    <property type="entry name" value="WD_REPEATS_2"/>
    <property type="match status" value="2"/>
</dbReference>
<feature type="repeat" description="WD" evidence="3">
    <location>
        <begin position="440"/>
        <end position="476"/>
    </location>
</feature>
<proteinExistence type="predicted"/>
<name>A0A834R2M7_SARSC</name>
<evidence type="ECO:0000313" key="5">
    <source>
        <dbReference type="EnsemblMetazoa" id="KAF7488876.1"/>
    </source>
</evidence>
<evidence type="ECO:0000256" key="1">
    <source>
        <dbReference type="ARBA" id="ARBA00022574"/>
    </source>
</evidence>
<evidence type="ECO:0000313" key="4">
    <source>
        <dbReference type="EMBL" id="KAF7488876.1"/>
    </source>
</evidence>
<dbReference type="InterPro" id="IPR051350">
    <property type="entry name" value="WD_repeat-ST_regulator"/>
</dbReference>
<dbReference type="InterPro" id="IPR036322">
    <property type="entry name" value="WD40_repeat_dom_sf"/>
</dbReference>
<dbReference type="Gene3D" id="2.130.10.10">
    <property type="entry name" value="YVTN repeat-like/Quinoprotein amine dehydrogenase"/>
    <property type="match status" value="2"/>
</dbReference>
<evidence type="ECO:0000256" key="3">
    <source>
        <dbReference type="PROSITE-ProRule" id="PRU00221"/>
    </source>
</evidence>
<gene>
    <name evidence="4" type="ORF">SSS_8343</name>
</gene>